<dbReference type="AlphaFoldDB" id="Q21H24"/>
<dbReference type="eggNOG" id="COG3311">
    <property type="taxonomic scope" value="Bacteria"/>
</dbReference>
<dbReference type="RefSeq" id="WP_011469222.1">
    <property type="nucleotide sequence ID" value="NC_007912.1"/>
</dbReference>
<dbReference type="Pfam" id="PF05930">
    <property type="entry name" value="Phage_AlpA"/>
    <property type="match status" value="1"/>
</dbReference>
<keyword evidence="2" id="KW-1185">Reference proteome</keyword>
<dbReference type="EMBL" id="CP000282">
    <property type="protein sequence ID" value="ABD82005.1"/>
    <property type="molecule type" value="Genomic_DNA"/>
</dbReference>
<reference evidence="1 2" key="1">
    <citation type="journal article" date="2008" name="PLoS Genet.">
        <title>Complete genome sequence of the complex carbohydrate-degrading marine bacterium, Saccharophagus degradans strain 2-40 T.</title>
        <authorList>
            <person name="Weiner R.M."/>
            <person name="Taylor L.E.II."/>
            <person name="Henrissat B."/>
            <person name="Hauser L."/>
            <person name="Land M."/>
            <person name="Coutinho P.M."/>
            <person name="Rancurel C."/>
            <person name="Saunders E.H."/>
            <person name="Longmire A.G."/>
            <person name="Zhang H."/>
            <person name="Bayer E.A."/>
            <person name="Gilbert H.J."/>
            <person name="Larimer F."/>
            <person name="Zhulin I.B."/>
            <person name="Ekborg N.A."/>
            <person name="Lamed R."/>
            <person name="Richardson P.M."/>
            <person name="Borovok I."/>
            <person name="Hutcheson S."/>
        </authorList>
    </citation>
    <scope>NUCLEOTIDE SEQUENCE [LARGE SCALE GENOMIC DNA]</scope>
    <source>
        <strain evidence="2">2-40 / ATCC 43961 / DSM 17024</strain>
    </source>
</reference>
<dbReference type="HOGENOM" id="CLU_140176_5_1_6"/>
<dbReference type="InterPro" id="IPR010260">
    <property type="entry name" value="AlpA"/>
</dbReference>
<dbReference type="STRING" id="203122.Sde_2745"/>
<name>Q21H24_SACD2</name>
<accession>Q21H24</accession>
<organism evidence="1 2">
    <name type="scientific">Saccharophagus degradans (strain 2-40 / ATCC 43961 / DSM 17024)</name>
    <dbReference type="NCBI Taxonomy" id="203122"/>
    <lineage>
        <taxon>Bacteria</taxon>
        <taxon>Pseudomonadati</taxon>
        <taxon>Pseudomonadota</taxon>
        <taxon>Gammaproteobacteria</taxon>
        <taxon>Cellvibrionales</taxon>
        <taxon>Cellvibrionaceae</taxon>
        <taxon>Saccharophagus</taxon>
    </lineage>
</organism>
<proteinExistence type="predicted"/>
<evidence type="ECO:0000313" key="2">
    <source>
        <dbReference type="Proteomes" id="UP000001947"/>
    </source>
</evidence>
<protein>
    <submittedName>
        <fullName evidence="1">Phage transcriptional regulator, AlpA</fullName>
    </submittedName>
</protein>
<evidence type="ECO:0000313" key="1">
    <source>
        <dbReference type="EMBL" id="ABD82005.1"/>
    </source>
</evidence>
<sequence length="92" mass="10116">MSISTLKIIRREAVLNRFGRSKTWLADQVTSGLVPPPISLGGRAVGWLDHEINAVIAARSVNKPDEEVKDLVLALIEQRSFTANQSLEAFDS</sequence>
<dbReference type="OrthoDB" id="8455288at2"/>
<dbReference type="KEGG" id="sde:Sde_2745"/>
<dbReference type="GeneID" id="98614402"/>
<gene>
    <name evidence="1" type="ordered locus">Sde_2745</name>
</gene>
<dbReference type="Gene3D" id="1.10.238.160">
    <property type="match status" value="1"/>
</dbReference>
<dbReference type="Proteomes" id="UP000001947">
    <property type="component" value="Chromosome"/>
</dbReference>